<evidence type="ECO:0000256" key="3">
    <source>
        <dbReference type="ARBA" id="ARBA00023038"/>
    </source>
</evidence>
<dbReference type="GO" id="GO:0051371">
    <property type="term" value="F:muscle alpha-actinin binding"/>
    <property type="evidence" value="ECO:0007669"/>
    <property type="project" value="TreeGrafter"/>
</dbReference>
<feature type="compositionally biased region" description="Polar residues" evidence="5">
    <location>
        <begin position="71"/>
        <end position="96"/>
    </location>
</feature>
<gene>
    <name evidence="7" type="ORF">BCR38DRAFT_408418</name>
</gene>
<dbReference type="GO" id="GO:0046872">
    <property type="term" value="F:metal ion binding"/>
    <property type="evidence" value="ECO:0007669"/>
    <property type="project" value="UniProtKB-KW"/>
</dbReference>
<feature type="compositionally biased region" description="Basic and acidic residues" evidence="5">
    <location>
        <begin position="162"/>
        <end position="176"/>
    </location>
</feature>
<dbReference type="GO" id="GO:0030036">
    <property type="term" value="P:actin cytoskeleton organization"/>
    <property type="evidence" value="ECO:0007669"/>
    <property type="project" value="TreeGrafter"/>
</dbReference>
<reference evidence="7 8" key="1">
    <citation type="submission" date="2016-07" db="EMBL/GenBank/DDBJ databases">
        <title>Pervasive Adenine N6-methylation of Active Genes in Fungi.</title>
        <authorList>
            <consortium name="DOE Joint Genome Institute"/>
            <person name="Mondo S.J."/>
            <person name="Dannebaum R.O."/>
            <person name="Kuo R.C."/>
            <person name="Labutti K."/>
            <person name="Haridas S."/>
            <person name="Kuo A."/>
            <person name="Salamov A."/>
            <person name="Ahrendt S.R."/>
            <person name="Lipzen A."/>
            <person name="Sullivan W."/>
            <person name="Andreopoulos W.B."/>
            <person name="Clum A."/>
            <person name="Lindquist E."/>
            <person name="Daum C."/>
            <person name="Ramamoorthy G.K."/>
            <person name="Gryganskyi A."/>
            <person name="Culley D."/>
            <person name="Magnuson J.K."/>
            <person name="James T.Y."/>
            <person name="O'Malley M.A."/>
            <person name="Stajich J.E."/>
            <person name="Spatafora J.W."/>
            <person name="Visel A."/>
            <person name="Grigoriev I.V."/>
        </authorList>
    </citation>
    <scope>NUCLEOTIDE SEQUENCE [LARGE SCALE GENOMIC DNA]</scope>
    <source>
        <strain evidence="7 8">CBS 129021</strain>
    </source>
</reference>
<feature type="compositionally biased region" description="Polar residues" evidence="5">
    <location>
        <begin position="501"/>
        <end position="557"/>
    </location>
</feature>
<feature type="region of interest" description="Disordered" evidence="5">
    <location>
        <begin position="116"/>
        <end position="137"/>
    </location>
</feature>
<protein>
    <recommendedName>
        <fullName evidence="6">LIM zinc-binding domain-containing protein</fullName>
    </recommendedName>
</protein>
<dbReference type="GO" id="GO:0001725">
    <property type="term" value="C:stress fiber"/>
    <property type="evidence" value="ECO:0007669"/>
    <property type="project" value="TreeGrafter"/>
</dbReference>
<feature type="region of interest" description="Disordered" evidence="5">
    <location>
        <begin position="1"/>
        <end position="99"/>
    </location>
</feature>
<feature type="region of interest" description="Disordered" evidence="5">
    <location>
        <begin position="205"/>
        <end position="224"/>
    </location>
</feature>
<dbReference type="CDD" id="cd08368">
    <property type="entry name" value="LIM"/>
    <property type="match status" value="2"/>
</dbReference>
<keyword evidence="2 4" id="KW-0862">Zinc</keyword>
<feature type="region of interest" description="Disordered" evidence="5">
    <location>
        <begin position="231"/>
        <end position="663"/>
    </location>
</feature>
<dbReference type="PROSITE" id="PS50023">
    <property type="entry name" value="LIM_DOMAIN_2"/>
    <property type="match status" value="3"/>
</dbReference>
<dbReference type="PROSITE" id="PS00478">
    <property type="entry name" value="LIM_DOMAIN_1"/>
    <property type="match status" value="1"/>
</dbReference>
<evidence type="ECO:0000256" key="2">
    <source>
        <dbReference type="ARBA" id="ARBA00022833"/>
    </source>
</evidence>
<dbReference type="EMBL" id="MCFJ01000005">
    <property type="protein sequence ID" value="ORY66485.1"/>
    <property type="molecule type" value="Genomic_DNA"/>
</dbReference>
<evidence type="ECO:0000259" key="6">
    <source>
        <dbReference type="PROSITE" id="PS50023"/>
    </source>
</evidence>
<dbReference type="GeneID" id="63774474"/>
<feature type="compositionally biased region" description="Low complexity" evidence="5">
    <location>
        <begin position="576"/>
        <end position="588"/>
    </location>
</feature>
<feature type="compositionally biased region" description="Polar residues" evidence="5">
    <location>
        <begin position="284"/>
        <end position="294"/>
    </location>
</feature>
<evidence type="ECO:0000313" key="8">
    <source>
        <dbReference type="Proteomes" id="UP000193689"/>
    </source>
</evidence>
<feature type="domain" description="LIM zinc-binding" evidence="6">
    <location>
        <begin position="830"/>
        <end position="889"/>
    </location>
</feature>
<dbReference type="InterPro" id="IPR001781">
    <property type="entry name" value="Znf_LIM"/>
</dbReference>
<feature type="compositionally biased region" description="Low complexity" evidence="5">
    <location>
        <begin position="354"/>
        <end position="365"/>
    </location>
</feature>
<dbReference type="FunFam" id="2.10.110.10:FF:000077">
    <property type="entry name" value="LIM domain protein"/>
    <property type="match status" value="1"/>
</dbReference>
<dbReference type="Pfam" id="PF00412">
    <property type="entry name" value="LIM"/>
    <property type="match status" value="3"/>
</dbReference>
<name>A0A1Y2E6J0_9PEZI</name>
<dbReference type="InParanoid" id="A0A1Y2E6J0"/>
<dbReference type="PANTHER" id="PTHR24214:SF38">
    <property type="entry name" value="PDZ AND LIM DOMAIN PROTEIN ZASP-RELATED"/>
    <property type="match status" value="1"/>
</dbReference>
<dbReference type="GO" id="GO:0030695">
    <property type="term" value="F:GTPase regulator activity"/>
    <property type="evidence" value="ECO:0007669"/>
    <property type="project" value="UniProtKB-ARBA"/>
</dbReference>
<feature type="compositionally biased region" description="Basic and acidic residues" evidence="5">
    <location>
        <begin position="428"/>
        <end position="454"/>
    </location>
</feature>
<comment type="caution">
    <text evidence="7">The sequence shown here is derived from an EMBL/GenBank/DDBJ whole genome shotgun (WGS) entry which is preliminary data.</text>
</comment>
<accession>A0A1Y2E6J0</accession>
<dbReference type="PANTHER" id="PTHR24214">
    <property type="entry name" value="PDZ AND LIM DOMAIN PROTEIN ZASP"/>
    <property type="match status" value="1"/>
</dbReference>
<dbReference type="AlphaFoldDB" id="A0A1Y2E6J0"/>
<dbReference type="OrthoDB" id="15567at2759"/>
<feature type="region of interest" description="Disordered" evidence="5">
    <location>
        <begin position="162"/>
        <end position="184"/>
    </location>
</feature>
<feature type="compositionally biased region" description="Polar residues" evidence="5">
    <location>
        <begin position="401"/>
        <end position="414"/>
    </location>
</feature>
<sequence>MLLRGRSKERTSPRKVTPPSPAYMNNEQFSSYLASLRDTRNTRPGGARPQPTTRRESERVAPSRPSIGGISVQSDAASSHQRTQSDTATPQITSAIRPSYGGSFASSIASRFTTLSSAPGRDYYPEKPTAPPLKPGEFVPSARYIERGSRWMEKEEAVSLRTAMEDMELKDKREGMGKATPEDPEEARLYEAALNEAAELVWQHEHGVKPPEPGTPYRYKPHLRKDSYAHARTASVGRYGDDIVPTGLARDGARSASASSCGSDGRRSLDSTRPSLDGQRKTSVESSTSKSYGSLNGIASRPTGSRRRSSMKRNISGEVQKPFSGDQIYEEPEGDTPKSKSTSFLPTNTDKVQPLKLKLKNPLNKISFAPESGSDSGRESPDVAPPSPAKRLSRYEIHKNPPTQTRNPNYTVSNPAPKPMGPRANADIPKKHGVEIRSEDIRKATSFKLGDRSKKLPTPSAVSDRPGRPIVSFDANWKAPEEAVTDSKPEPKEPNRFVGFRQSQPKDGQPQPQSKPRSEQGSSQQPPVPTLSFTPDSQITSPSKHRPSASTTPSVPSIQIDVPASVGSKPPVPAFSGSSDDGPSIPSIVLPGEDSGPSIPSIVLPGEDNGPSIPVIVTPDDNGASKAPKPSARPLPTPKKTSPFARNARNGTRPGSHWSPDPGAISRRATAVCHECSFPIEGRFVALRGASERFHPQCFACYTCGTSLEALEISPEPDNFRAERLDRIARRAAGEALEETPGKTVADDGDARLRFYCHLDWHELFAPRCKTCTTPILGDHIVALGHHYHYGHFFCAECGDPFEQGMTHIEKDGYAWCVNCQTKRTERRAPKCKRCKKPVIGQYIQALGGEWHDECFRCATCGGGFDDGQIFPVIDRVLCTGCRMRELKA</sequence>
<dbReference type="RefSeq" id="XP_040717449.1">
    <property type="nucleotide sequence ID" value="XM_040858262.1"/>
</dbReference>
<evidence type="ECO:0000256" key="5">
    <source>
        <dbReference type="SAM" id="MobiDB-lite"/>
    </source>
</evidence>
<feature type="domain" description="LIM zinc-binding" evidence="6">
    <location>
        <begin position="671"/>
        <end position="733"/>
    </location>
</feature>
<feature type="domain" description="LIM zinc-binding" evidence="6">
    <location>
        <begin position="767"/>
        <end position="827"/>
    </location>
</feature>
<keyword evidence="3 4" id="KW-0440">LIM domain</keyword>
<dbReference type="Proteomes" id="UP000193689">
    <property type="component" value="Unassembled WGS sequence"/>
</dbReference>
<dbReference type="SUPFAM" id="SSF57716">
    <property type="entry name" value="Glucocorticoid receptor-like (DNA-binding domain)"/>
    <property type="match status" value="2"/>
</dbReference>
<dbReference type="Gene3D" id="2.10.110.10">
    <property type="entry name" value="Cysteine Rich Protein"/>
    <property type="match status" value="3"/>
</dbReference>
<feature type="compositionally biased region" description="Polar residues" evidence="5">
    <location>
        <begin position="339"/>
        <end position="351"/>
    </location>
</feature>
<dbReference type="STRING" id="1141098.A0A1Y2E6J0"/>
<dbReference type="InterPro" id="IPR050604">
    <property type="entry name" value="PDZ-LIM_domain"/>
</dbReference>
<dbReference type="GO" id="GO:0031941">
    <property type="term" value="C:filamentous actin"/>
    <property type="evidence" value="ECO:0007669"/>
    <property type="project" value="TreeGrafter"/>
</dbReference>
<evidence type="ECO:0000256" key="4">
    <source>
        <dbReference type="PROSITE-ProRule" id="PRU00125"/>
    </source>
</evidence>
<feature type="compositionally biased region" description="Basic and acidic residues" evidence="5">
    <location>
        <begin position="1"/>
        <end position="12"/>
    </location>
</feature>
<dbReference type="SMART" id="SM00132">
    <property type="entry name" value="LIM"/>
    <property type="match status" value="3"/>
</dbReference>
<evidence type="ECO:0000256" key="1">
    <source>
        <dbReference type="ARBA" id="ARBA00022723"/>
    </source>
</evidence>
<proteinExistence type="predicted"/>
<evidence type="ECO:0000313" key="7">
    <source>
        <dbReference type="EMBL" id="ORY66485.1"/>
    </source>
</evidence>
<dbReference type="GO" id="GO:0003779">
    <property type="term" value="F:actin binding"/>
    <property type="evidence" value="ECO:0007669"/>
    <property type="project" value="TreeGrafter"/>
</dbReference>
<organism evidence="7 8">
    <name type="scientific">Pseudomassariella vexata</name>
    <dbReference type="NCBI Taxonomy" id="1141098"/>
    <lineage>
        <taxon>Eukaryota</taxon>
        <taxon>Fungi</taxon>
        <taxon>Dikarya</taxon>
        <taxon>Ascomycota</taxon>
        <taxon>Pezizomycotina</taxon>
        <taxon>Sordariomycetes</taxon>
        <taxon>Xylariomycetidae</taxon>
        <taxon>Amphisphaeriales</taxon>
        <taxon>Pseudomassariaceae</taxon>
        <taxon>Pseudomassariella</taxon>
    </lineage>
</organism>
<keyword evidence="1 4" id="KW-0479">Metal-binding</keyword>
<feature type="compositionally biased region" description="Polar residues" evidence="5">
    <location>
        <begin position="23"/>
        <end position="33"/>
    </location>
</feature>
<keyword evidence="8" id="KW-1185">Reference proteome</keyword>
<feature type="compositionally biased region" description="Basic and acidic residues" evidence="5">
    <location>
        <begin position="479"/>
        <end position="495"/>
    </location>
</feature>
<feature type="compositionally biased region" description="Low complexity" evidence="5">
    <location>
        <begin position="247"/>
        <end position="263"/>
    </location>
</feature>